<evidence type="ECO:0000259" key="3">
    <source>
        <dbReference type="Pfam" id="PF00535"/>
    </source>
</evidence>
<feature type="transmembrane region" description="Helical" evidence="2">
    <location>
        <begin position="228"/>
        <end position="248"/>
    </location>
</feature>
<dbReference type="InterPro" id="IPR029044">
    <property type="entry name" value="Nucleotide-diphossugar_trans"/>
</dbReference>
<gene>
    <name evidence="4" type="ORF">IW19_10265</name>
</gene>
<dbReference type="PANTHER" id="PTHR43630">
    <property type="entry name" value="POLY-BETA-1,6-N-ACETYL-D-GLUCOSAMINE SYNTHASE"/>
    <property type="match status" value="1"/>
</dbReference>
<dbReference type="PANTHER" id="PTHR43630:SF2">
    <property type="entry name" value="GLYCOSYLTRANSFERASE"/>
    <property type="match status" value="1"/>
</dbReference>
<reference evidence="4 5" key="1">
    <citation type="submission" date="2014-07" db="EMBL/GenBank/DDBJ databases">
        <title>Genome of Flavobacterium reichenbachii LMG 25512.</title>
        <authorList>
            <person name="Stropko S.J."/>
            <person name="Pipes S.E."/>
            <person name="Newman J.D."/>
        </authorList>
    </citation>
    <scope>NUCLEOTIDE SEQUENCE [LARGE SCALE GENOMIC DNA]</scope>
    <source>
        <strain evidence="4 5">LMG 25512</strain>
    </source>
</reference>
<evidence type="ECO:0000256" key="2">
    <source>
        <dbReference type="SAM" id="Phobius"/>
    </source>
</evidence>
<dbReference type="SUPFAM" id="SSF53448">
    <property type="entry name" value="Nucleotide-diphospho-sugar transferases"/>
    <property type="match status" value="1"/>
</dbReference>
<proteinExistence type="inferred from homology"/>
<dbReference type="OrthoDB" id="9815923at2"/>
<keyword evidence="5" id="KW-1185">Reference proteome</keyword>
<dbReference type="CDD" id="cd02511">
    <property type="entry name" value="Beta4Glucosyltransferase"/>
    <property type="match status" value="1"/>
</dbReference>
<dbReference type="InterPro" id="IPR001173">
    <property type="entry name" value="Glyco_trans_2-like"/>
</dbReference>
<protein>
    <recommendedName>
        <fullName evidence="3">Glycosyltransferase 2-like domain-containing protein</fullName>
    </recommendedName>
</protein>
<keyword evidence="2" id="KW-0472">Membrane</keyword>
<comment type="caution">
    <text evidence="4">The sequence shown here is derived from an EMBL/GenBank/DDBJ whole genome shotgun (WGS) entry which is preliminary data.</text>
</comment>
<feature type="domain" description="Glycosyltransferase 2-like" evidence="3">
    <location>
        <begin position="7"/>
        <end position="100"/>
    </location>
</feature>
<dbReference type="STRING" id="362418.IW19_10265"/>
<dbReference type="Pfam" id="PF00535">
    <property type="entry name" value="Glycos_transf_2"/>
    <property type="match status" value="1"/>
</dbReference>
<organism evidence="4 5">
    <name type="scientific">Flavobacterium reichenbachii</name>
    <dbReference type="NCBI Taxonomy" id="362418"/>
    <lineage>
        <taxon>Bacteria</taxon>
        <taxon>Pseudomonadati</taxon>
        <taxon>Bacteroidota</taxon>
        <taxon>Flavobacteriia</taxon>
        <taxon>Flavobacteriales</taxon>
        <taxon>Flavobacteriaceae</taxon>
        <taxon>Flavobacterium</taxon>
    </lineage>
</organism>
<dbReference type="EMBL" id="JPRL01000001">
    <property type="protein sequence ID" value="KFF05884.1"/>
    <property type="molecule type" value="Genomic_DNA"/>
</dbReference>
<dbReference type="Proteomes" id="UP000028715">
    <property type="component" value="Unassembled WGS sequence"/>
</dbReference>
<keyword evidence="2" id="KW-1133">Transmembrane helix</keyword>
<dbReference type="AlphaFoldDB" id="A0A085ZN70"/>
<dbReference type="eggNOG" id="COG0463">
    <property type="taxonomic scope" value="Bacteria"/>
</dbReference>
<dbReference type="Gene3D" id="3.90.550.10">
    <property type="entry name" value="Spore Coat Polysaccharide Biosynthesis Protein SpsA, Chain A"/>
    <property type="match status" value="1"/>
</dbReference>
<name>A0A085ZN70_9FLAO</name>
<accession>A0A085ZN70</accession>
<keyword evidence="2" id="KW-0812">Transmembrane</keyword>
<evidence type="ECO:0000313" key="4">
    <source>
        <dbReference type="EMBL" id="KFF05884.1"/>
    </source>
</evidence>
<comment type="similarity">
    <text evidence="1">Belongs to the glycosyltransferase 2 family. WaaE/KdtX subfamily.</text>
</comment>
<dbReference type="RefSeq" id="WP_035683709.1">
    <property type="nucleotide sequence ID" value="NZ_JPRL01000001.1"/>
</dbReference>
<evidence type="ECO:0000256" key="1">
    <source>
        <dbReference type="ARBA" id="ARBA00038494"/>
    </source>
</evidence>
<sequence>MITTKLTIVTFCYNDEISIKKQIENIAFADEIILIDDNSSDKTAVIAKELGAVVLQQTENNKTQQINAAIEMAQNNWILTLDPNESISTELKQEILNKISCADSQEFYFAEQTLFFFGKTIKYGAFYNKKRLFLFNKSKISNEEIKIIPAKIFFKRSKTLKNKINLYAYKNFDDYNSSLNSKRKEEALVLFHNNIKPNFYHFFIKPFSSFVRQYFLKFGLIDGREGFILAYINSFSILKRYLILWLLYRKME</sequence>
<evidence type="ECO:0000313" key="5">
    <source>
        <dbReference type="Proteomes" id="UP000028715"/>
    </source>
</evidence>